<reference evidence="9" key="2">
    <citation type="journal article" date="2010" name="Stand. Genomic Sci.">
        <title>Complete genome sequence of Vulcanisaeta distributa type strain (IC-017T).</title>
        <authorList>
            <person name="Mavromatis K."/>
            <person name="Sikorski J."/>
            <person name="Pabst E."/>
            <person name="Teshima H."/>
            <person name="Lapidus A."/>
            <person name="Lucas S."/>
            <person name="Nolan M."/>
            <person name="Glavina Del Rio T."/>
            <person name="Cheng J."/>
            <person name="Bruce D."/>
            <person name="Goodwin L."/>
            <person name="Pitluck S."/>
            <person name="Liolios K."/>
            <person name="Ivanova N."/>
            <person name="Mikhailova N."/>
            <person name="Pati A."/>
            <person name="Chen A."/>
            <person name="Palaniappan K."/>
            <person name="Land M."/>
            <person name="Hauser L."/>
            <person name="Chang Y."/>
            <person name="Jeffries C."/>
            <person name="Rohde M."/>
            <person name="Spring S."/>
            <person name="Goker M."/>
            <person name="Wirth R."/>
            <person name="Woyke T."/>
            <person name="Bristow J."/>
            <person name="Eisen J."/>
            <person name="Markowitz V."/>
            <person name="Hugenholtz P."/>
            <person name="Klenk H."/>
            <person name="Kyrpides N."/>
        </authorList>
    </citation>
    <scope>NUCLEOTIDE SEQUENCE [LARGE SCALE GENOMIC DNA]</scope>
    <source>
        <strain evidence="9">DSM 14429 / JCM 11212 / NBRC 100878 / IC-017</strain>
    </source>
</reference>
<dbReference type="EC" id="1.2.7.11" evidence="3"/>
<name>E1QNM1_VULDI</name>
<dbReference type="GO" id="GO:0018491">
    <property type="term" value="F:2-oxobutyrate synthase activity"/>
    <property type="evidence" value="ECO:0007669"/>
    <property type="project" value="UniProtKB-ARBA"/>
</dbReference>
<dbReference type="eggNOG" id="arCOG01608">
    <property type="taxonomic scope" value="Archaea"/>
</dbReference>
<dbReference type="SUPFAM" id="SSF52518">
    <property type="entry name" value="Thiamin diphosphate-binding fold (THDP-binding)"/>
    <property type="match status" value="1"/>
</dbReference>
<gene>
    <name evidence="8" type="ordered locus">Vdis_1937</name>
</gene>
<dbReference type="PANTHER" id="PTHR32154:SF30">
    <property type="entry name" value="2-OXOACID OXIDOREDUCTASE (FERREDOXIN)"/>
    <property type="match status" value="1"/>
</dbReference>
<accession>E1QNM1</accession>
<dbReference type="GeneID" id="9752885"/>
<protein>
    <recommendedName>
        <fullName evidence="3">2-oxoacid oxidoreductase (ferredoxin)</fullName>
        <ecNumber evidence="3">1.2.7.11</ecNumber>
    </recommendedName>
</protein>
<comment type="subunit">
    <text evidence="1">Heterotetramer of one alpha, one beta, one delta and one gamma chain.</text>
</comment>
<dbReference type="FunFam" id="3.40.50.920:FF:000010">
    <property type="entry name" value="Pyruvate ferredoxin oxidoreductase, alpha subunit"/>
    <property type="match status" value="1"/>
</dbReference>
<evidence type="ECO:0000313" key="8">
    <source>
        <dbReference type="EMBL" id="ADN51309.1"/>
    </source>
</evidence>
<evidence type="ECO:0000259" key="6">
    <source>
        <dbReference type="Pfam" id="PF01855"/>
    </source>
</evidence>
<dbReference type="HOGENOM" id="CLU_002569_5_0_2"/>
<comment type="catalytic activity">
    <reaction evidence="5">
        <text>a 2-oxocarboxylate + 2 oxidized [2Fe-2S]-[ferredoxin] + CoA = an acyl-CoA + 2 reduced [2Fe-2S]-[ferredoxin] + CO2 + H(+)</text>
        <dbReference type="Rhea" id="RHEA:42316"/>
        <dbReference type="Rhea" id="RHEA-COMP:10000"/>
        <dbReference type="Rhea" id="RHEA-COMP:10001"/>
        <dbReference type="ChEBI" id="CHEBI:15378"/>
        <dbReference type="ChEBI" id="CHEBI:16526"/>
        <dbReference type="ChEBI" id="CHEBI:33737"/>
        <dbReference type="ChEBI" id="CHEBI:33738"/>
        <dbReference type="ChEBI" id="CHEBI:35179"/>
        <dbReference type="ChEBI" id="CHEBI:57287"/>
        <dbReference type="ChEBI" id="CHEBI:58342"/>
        <dbReference type="EC" id="1.2.7.11"/>
    </reaction>
</comment>
<dbReference type="OrthoDB" id="372068at2157"/>
<dbReference type="STRING" id="572478.Vdis_1937"/>
<dbReference type="Pfam" id="PF01855">
    <property type="entry name" value="POR_N"/>
    <property type="match status" value="1"/>
</dbReference>
<dbReference type="AlphaFoldDB" id="E1QNM1"/>
<evidence type="ECO:0000313" key="9">
    <source>
        <dbReference type="Proteomes" id="UP000006681"/>
    </source>
</evidence>
<dbReference type="PANTHER" id="PTHR32154">
    <property type="entry name" value="PYRUVATE-FLAVODOXIN OXIDOREDUCTASE-RELATED"/>
    <property type="match status" value="1"/>
</dbReference>
<dbReference type="RefSeq" id="WP_013337034.1">
    <property type="nucleotide sequence ID" value="NC_014537.1"/>
</dbReference>
<evidence type="ECO:0000256" key="1">
    <source>
        <dbReference type="ARBA" id="ARBA00011595"/>
    </source>
</evidence>
<sequence>MAVAKALSVREEVVKERLGLTSNYAVAYAVKAVDVDVIAAYPITPQTTIIEKLAEFVANGEIDAEYIPVESEHSALSAVVGAAAAGARVFTATSAQGLEFMHEVLYITSGLRLPVVMAVPGRALSAPISIHGDYQDIMSARDAGWIMLIASSAQEVYDSIIMAYRIAEDGRVLLPVMVAYDGFLMSHTTEPVEIYHEEYVRKFTPRNLNRYRLDPRSPITIGVITSPDWYYEIKYQAIKALKDSKGIIKEVHEEFNKSFGTNYDIIEKYMLDDADYVLITYGGASSGNAKEAAKRARERGLRAGVLRIRLFRPFPTDEVVNAIKDAKAIAVIDRALSPGNTYEGPVFNDVVSALYSRGVDKPVISVVHGISQRTMLVDDFYNLYKMLDEYAKTGEYPRKTIFMGLRGGEE</sequence>
<dbReference type="Pfam" id="PF17147">
    <property type="entry name" value="PFOR_II"/>
    <property type="match status" value="1"/>
</dbReference>
<dbReference type="InterPro" id="IPR033412">
    <property type="entry name" value="PFOR_II"/>
</dbReference>
<dbReference type="Gene3D" id="3.40.50.970">
    <property type="match status" value="1"/>
</dbReference>
<dbReference type="Proteomes" id="UP000006681">
    <property type="component" value="Chromosome"/>
</dbReference>
<dbReference type="InterPro" id="IPR009014">
    <property type="entry name" value="Transketo_C/PFOR_II"/>
</dbReference>
<feature type="domain" description="Pyruvate:ferredoxin oxidoreductase core" evidence="7">
    <location>
        <begin position="274"/>
        <end position="379"/>
    </location>
</feature>
<dbReference type="SUPFAM" id="SSF52922">
    <property type="entry name" value="TK C-terminal domain-like"/>
    <property type="match status" value="1"/>
</dbReference>
<keyword evidence="9" id="KW-1185">Reference proteome</keyword>
<evidence type="ECO:0000256" key="5">
    <source>
        <dbReference type="ARBA" id="ARBA00048893"/>
    </source>
</evidence>
<dbReference type="InterPro" id="IPR029061">
    <property type="entry name" value="THDP-binding"/>
</dbReference>
<reference evidence="8 9" key="1">
    <citation type="journal article" date="2010" name="Stand. Genomic Sci.">
        <title>Complete genome sequence of Vulcanisaeta distributa type strain (IC-017).</title>
        <authorList>
            <person name="Mavromatis K."/>
            <person name="Sikorski J."/>
            <person name="Pabst E."/>
            <person name="Teshima H."/>
            <person name="Lapidus A."/>
            <person name="Lucas S."/>
            <person name="Nolan M."/>
            <person name="Glavina Del Rio T."/>
            <person name="Cheng J.F."/>
            <person name="Bruce D."/>
            <person name="Goodwin L."/>
            <person name="Pitluck S."/>
            <person name="Liolios K."/>
            <person name="Ivanova N."/>
            <person name="Mikhailova N."/>
            <person name="Pati A."/>
            <person name="Chen A."/>
            <person name="Palaniappan K."/>
            <person name="Land M."/>
            <person name="Hauser L."/>
            <person name="Chang Y.J."/>
            <person name="Jeffries C.D."/>
            <person name="Rohde M."/>
            <person name="Spring S."/>
            <person name="Goker M."/>
            <person name="Wirth R."/>
            <person name="Woyke T."/>
            <person name="Bristow J."/>
            <person name="Eisen J.A."/>
            <person name="Markowitz V."/>
            <person name="Hugenholtz P."/>
            <person name="Klenk H.P."/>
            <person name="Kyrpides N.C."/>
        </authorList>
    </citation>
    <scope>NUCLEOTIDE SEQUENCE [LARGE SCALE GENOMIC DNA]</scope>
    <source>
        <strain evidence="9">DSM 14429 / JCM 11212 / NBRC 100878 / IC-017</strain>
    </source>
</reference>
<evidence type="ECO:0000256" key="4">
    <source>
        <dbReference type="ARBA" id="ARBA00023002"/>
    </source>
</evidence>
<dbReference type="GO" id="GO:0006979">
    <property type="term" value="P:response to oxidative stress"/>
    <property type="evidence" value="ECO:0007669"/>
    <property type="project" value="TreeGrafter"/>
</dbReference>
<organism evidence="8 9">
    <name type="scientific">Vulcanisaeta distributa (strain DSM 14429 / JCM 11212 / NBRC 100878 / IC-017)</name>
    <dbReference type="NCBI Taxonomy" id="572478"/>
    <lineage>
        <taxon>Archaea</taxon>
        <taxon>Thermoproteota</taxon>
        <taxon>Thermoprotei</taxon>
        <taxon>Thermoproteales</taxon>
        <taxon>Thermoproteaceae</taxon>
        <taxon>Vulcanisaeta</taxon>
    </lineage>
</organism>
<keyword evidence="8" id="KW-0670">Pyruvate</keyword>
<proteinExistence type="predicted"/>
<evidence type="ECO:0000256" key="3">
    <source>
        <dbReference type="ARBA" id="ARBA00012691"/>
    </source>
</evidence>
<dbReference type="FunFam" id="3.40.50.970:FF:000012">
    <property type="entry name" value="Pyruvate:ferredoxin (Flavodoxin) oxidoreductase"/>
    <property type="match status" value="1"/>
</dbReference>
<feature type="domain" description="Pyruvate flavodoxin/ferredoxin oxidoreductase pyrimidine binding" evidence="6">
    <location>
        <begin position="29"/>
        <end position="252"/>
    </location>
</feature>
<dbReference type="InterPro" id="IPR050722">
    <property type="entry name" value="Pyruvate:ferred/Flavod_OxRd"/>
</dbReference>
<evidence type="ECO:0000259" key="7">
    <source>
        <dbReference type="Pfam" id="PF17147"/>
    </source>
</evidence>
<dbReference type="GO" id="GO:0019164">
    <property type="term" value="F:pyruvate synthase activity"/>
    <property type="evidence" value="ECO:0007669"/>
    <property type="project" value="UniProtKB-ARBA"/>
</dbReference>
<dbReference type="Gene3D" id="3.40.50.920">
    <property type="match status" value="1"/>
</dbReference>
<dbReference type="KEGG" id="vdi:Vdis_1937"/>
<dbReference type="InterPro" id="IPR002880">
    <property type="entry name" value="Pyrv_Fd/Flavodoxin_OxRdtase_N"/>
</dbReference>
<comment type="subunit">
    <text evidence="2">Heterodimer composed of an alpha and a beta subunit.</text>
</comment>
<dbReference type="CDD" id="cd07034">
    <property type="entry name" value="TPP_PYR_PFOR_IOR-alpha_like"/>
    <property type="match status" value="1"/>
</dbReference>
<dbReference type="EMBL" id="CP002100">
    <property type="protein sequence ID" value="ADN51309.1"/>
    <property type="molecule type" value="Genomic_DNA"/>
</dbReference>
<evidence type="ECO:0000256" key="2">
    <source>
        <dbReference type="ARBA" id="ARBA00011631"/>
    </source>
</evidence>
<keyword evidence="4" id="KW-0560">Oxidoreductase</keyword>